<comment type="caution">
    <text evidence="1">The sequence shown here is derived from an EMBL/GenBank/DDBJ whole genome shotgun (WGS) entry which is preliminary data.</text>
</comment>
<accession>A0ACB8R269</accession>
<reference evidence="1" key="1">
    <citation type="submission" date="2021-02" db="EMBL/GenBank/DDBJ databases">
        <authorList>
            <consortium name="DOE Joint Genome Institute"/>
            <person name="Ahrendt S."/>
            <person name="Looney B.P."/>
            <person name="Miyauchi S."/>
            <person name="Morin E."/>
            <person name="Drula E."/>
            <person name="Courty P.E."/>
            <person name="Chicoki N."/>
            <person name="Fauchery L."/>
            <person name="Kohler A."/>
            <person name="Kuo A."/>
            <person name="Labutti K."/>
            <person name="Pangilinan J."/>
            <person name="Lipzen A."/>
            <person name="Riley R."/>
            <person name="Andreopoulos W."/>
            <person name="He G."/>
            <person name="Johnson J."/>
            <person name="Barry K.W."/>
            <person name="Grigoriev I.V."/>
            <person name="Nagy L."/>
            <person name="Hibbett D."/>
            <person name="Henrissat B."/>
            <person name="Matheny P.B."/>
            <person name="Labbe J."/>
            <person name="Martin F."/>
        </authorList>
    </citation>
    <scope>NUCLEOTIDE SEQUENCE</scope>
    <source>
        <strain evidence="1">FP105234-sp</strain>
    </source>
</reference>
<dbReference type="EMBL" id="MU276668">
    <property type="protein sequence ID" value="KAI0037898.1"/>
    <property type="molecule type" value="Genomic_DNA"/>
</dbReference>
<dbReference type="Proteomes" id="UP000814033">
    <property type="component" value="Unassembled WGS sequence"/>
</dbReference>
<name>A0ACB8R269_9AGAM</name>
<keyword evidence="2" id="KW-1185">Reference proteome</keyword>
<protein>
    <submittedName>
        <fullName evidence="1">Uncharacterized protein</fullName>
    </submittedName>
</protein>
<organism evidence="1 2">
    <name type="scientific">Auriscalpium vulgare</name>
    <dbReference type="NCBI Taxonomy" id="40419"/>
    <lineage>
        <taxon>Eukaryota</taxon>
        <taxon>Fungi</taxon>
        <taxon>Dikarya</taxon>
        <taxon>Basidiomycota</taxon>
        <taxon>Agaricomycotina</taxon>
        <taxon>Agaricomycetes</taxon>
        <taxon>Russulales</taxon>
        <taxon>Auriscalpiaceae</taxon>
        <taxon>Auriscalpium</taxon>
    </lineage>
</organism>
<evidence type="ECO:0000313" key="1">
    <source>
        <dbReference type="EMBL" id="KAI0037898.1"/>
    </source>
</evidence>
<gene>
    <name evidence="1" type="ORF">FA95DRAFT_1348803</name>
</gene>
<reference evidence="1" key="2">
    <citation type="journal article" date="2022" name="New Phytol.">
        <title>Evolutionary transition to the ectomycorrhizal habit in the genomes of a hyperdiverse lineage of mushroom-forming fungi.</title>
        <authorList>
            <person name="Looney B."/>
            <person name="Miyauchi S."/>
            <person name="Morin E."/>
            <person name="Drula E."/>
            <person name="Courty P.E."/>
            <person name="Kohler A."/>
            <person name="Kuo A."/>
            <person name="LaButti K."/>
            <person name="Pangilinan J."/>
            <person name="Lipzen A."/>
            <person name="Riley R."/>
            <person name="Andreopoulos W."/>
            <person name="He G."/>
            <person name="Johnson J."/>
            <person name="Nolan M."/>
            <person name="Tritt A."/>
            <person name="Barry K.W."/>
            <person name="Grigoriev I.V."/>
            <person name="Nagy L.G."/>
            <person name="Hibbett D."/>
            <person name="Henrissat B."/>
            <person name="Matheny P.B."/>
            <person name="Labbe J."/>
            <person name="Martin F.M."/>
        </authorList>
    </citation>
    <scope>NUCLEOTIDE SEQUENCE</scope>
    <source>
        <strain evidence="1">FP105234-sp</strain>
    </source>
</reference>
<evidence type="ECO:0000313" key="2">
    <source>
        <dbReference type="Proteomes" id="UP000814033"/>
    </source>
</evidence>
<sequence length="461" mass="51573">MSLSTGDNPSTFPSASRPLGHPLTQVDLESNSDLAHTDHAAFVSVMQTRLRILPRITRPKGPHDRADEHALGRAFVELERAYNDHWRMNSETERDPRVAYWFADVLFRLEGYACALEVIDDLRCLSSMRSAFLDETREMVVRAQAVQDARSVERLRLAMLHPAGQSYVYKPGNLAPLPDALPDLPGLIIPLVAPGAVSLAPDELTRLVRAISIHTNLIEGIFSLDLPSTCALVDHTFPAPDDLLRHGNNDPKYVQDVLIDTQEATQYVLDRARSDTTTICASTFVQALHRTITRTACVASYSGSEPGTRTSTYIGRGEFKRVSNHVFARTRKFHIYCPPQFVERELVTLLEMLKLYLEKPAPQPPYAYGLWLAAWFHHRFVNIHPFRDGNGRVTRCLTTGILTHYGFLPLRTPAGSSPWSSFSRASNCRLCSLQRPRPSRRCRACRTACSGSGVSPKLRAS</sequence>
<proteinExistence type="predicted"/>